<dbReference type="AlphaFoldDB" id="A0A518DYK1"/>
<dbReference type="KEGG" id="lcre:Pla8534_47420"/>
<dbReference type="Proteomes" id="UP000317648">
    <property type="component" value="Chromosome"/>
</dbReference>
<reference evidence="1 2" key="1">
    <citation type="submission" date="2019-02" db="EMBL/GenBank/DDBJ databases">
        <title>Deep-cultivation of Planctomycetes and their phenomic and genomic characterization uncovers novel biology.</title>
        <authorList>
            <person name="Wiegand S."/>
            <person name="Jogler M."/>
            <person name="Boedeker C."/>
            <person name="Pinto D."/>
            <person name="Vollmers J."/>
            <person name="Rivas-Marin E."/>
            <person name="Kohn T."/>
            <person name="Peeters S.H."/>
            <person name="Heuer A."/>
            <person name="Rast P."/>
            <person name="Oberbeckmann S."/>
            <person name="Bunk B."/>
            <person name="Jeske O."/>
            <person name="Meyerdierks A."/>
            <person name="Storesund J.E."/>
            <person name="Kallscheuer N."/>
            <person name="Luecker S."/>
            <person name="Lage O.M."/>
            <person name="Pohl T."/>
            <person name="Merkel B.J."/>
            <person name="Hornburger P."/>
            <person name="Mueller R.-W."/>
            <person name="Bruemmer F."/>
            <person name="Labrenz M."/>
            <person name="Spormann A.M."/>
            <person name="Op den Camp H."/>
            <person name="Overmann J."/>
            <person name="Amann R."/>
            <person name="Jetten M.S.M."/>
            <person name="Mascher T."/>
            <person name="Medema M.H."/>
            <person name="Devos D.P."/>
            <person name="Kaster A.-K."/>
            <person name="Ovreas L."/>
            <person name="Rohde M."/>
            <person name="Galperin M.Y."/>
            <person name="Jogler C."/>
        </authorList>
    </citation>
    <scope>NUCLEOTIDE SEQUENCE [LARGE SCALE GENOMIC DNA]</scope>
    <source>
        <strain evidence="1 2">Pla85_3_4</strain>
    </source>
</reference>
<gene>
    <name evidence="1" type="ORF">Pla8534_47420</name>
</gene>
<accession>A0A518DYK1</accession>
<sequence>MTQRVKCAECDNMILPQTAADNDGLCAQCVKISPELRAENREYERQLAEGLVFTPSPAERANSKLPPELANGQWQLQPEYYAERNFESAMDAIIAAKTESGGNVFLVTDDGGQLNLGFTDRYGVCEYQNQDTGDFRYAYTKSNLREQAPEELHVVQACPCCGVGMLWYPSRYHMPRDRAFSLLENAVSGCESPGVEWLETDDFSYTEHGRG</sequence>
<evidence type="ECO:0000313" key="1">
    <source>
        <dbReference type="EMBL" id="QDU96919.1"/>
    </source>
</evidence>
<dbReference type="OrthoDB" id="302159at2"/>
<dbReference type="EMBL" id="CP036433">
    <property type="protein sequence ID" value="QDU96919.1"/>
    <property type="molecule type" value="Genomic_DNA"/>
</dbReference>
<protein>
    <submittedName>
        <fullName evidence="1">Uncharacterized protein</fullName>
    </submittedName>
</protein>
<proteinExistence type="predicted"/>
<name>A0A518DYK1_9BACT</name>
<keyword evidence="2" id="KW-1185">Reference proteome</keyword>
<evidence type="ECO:0000313" key="2">
    <source>
        <dbReference type="Proteomes" id="UP000317648"/>
    </source>
</evidence>
<organism evidence="1 2">
    <name type="scientific">Lignipirellula cremea</name>
    <dbReference type="NCBI Taxonomy" id="2528010"/>
    <lineage>
        <taxon>Bacteria</taxon>
        <taxon>Pseudomonadati</taxon>
        <taxon>Planctomycetota</taxon>
        <taxon>Planctomycetia</taxon>
        <taxon>Pirellulales</taxon>
        <taxon>Pirellulaceae</taxon>
        <taxon>Lignipirellula</taxon>
    </lineage>
</organism>
<dbReference type="RefSeq" id="WP_145055624.1">
    <property type="nucleotide sequence ID" value="NZ_CP036433.1"/>
</dbReference>